<dbReference type="Pfam" id="PF06441">
    <property type="entry name" value="EHN"/>
    <property type="match status" value="1"/>
</dbReference>
<keyword evidence="3 6" id="KW-0378">Hydrolase</keyword>
<dbReference type="Proteomes" id="UP000317496">
    <property type="component" value="Chromosome"/>
</dbReference>
<feature type="domain" description="Epoxide hydrolase N-terminal" evidence="5">
    <location>
        <begin position="9"/>
        <end position="119"/>
    </location>
</feature>
<accession>A0A516H0H5</accession>
<dbReference type="Gene3D" id="3.40.50.1820">
    <property type="entry name" value="alpha/beta hydrolase"/>
    <property type="match status" value="1"/>
</dbReference>
<gene>
    <name evidence="6" type="ORF">FNB15_08320</name>
</gene>
<dbReference type="InterPro" id="IPR016292">
    <property type="entry name" value="Epoxide_hydrolase"/>
</dbReference>
<evidence type="ECO:0000256" key="2">
    <source>
        <dbReference type="ARBA" id="ARBA00022797"/>
    </source>
</evidence>
<dbReference type="EMBL" id="CP041636">
    <property type="protein sequence ID" value="QDO97273.1"/>
    <property type="molecule type" value="Genomic_DNA"/>
</dbReference>
<dbReference type="PRINTS" id="PR00412">
    <property type="entry name" value="EPOXHYDRLASE"/>
</dbReference>
<feature type="active site" description="Proton donor" evidence="4">
    <location>
        <position position="317"/>
    </location>
</feature>
<dbReference type="KEGG" id="fer:FNB15_08320"/>
<keyword evidence="7" id="KW-1185">Reference proteome</keyword>
<keyword evidence="2" id="KW-0058">Aromatic hydrocarbons catabolism</keyword>
<proteinExistence type="inferred from homology"/>
<name>A0A516H0H5_9PROT</name>
<dbReference type="InterPro" id="IPR010497">
    <property type="entry name" value="Epoxide_hydro_N"/>
</dbReference>
<evidence type="ECO:0000259" key="5">
    <source>
        <dbReference type="Pfam" id="PF06441"/>
    </source>
</evidence>
<feature type="active site" description="Proton acceptor" evidence="4">
    <location>
        <position position="373"/>
    </location>
</feature>
<comment type="similarity">
    <text evidence="1">Belongs to the peptidase S33 family.</text>
</comment>
<organism evidence="6 7">
    <name type="scientific">Ferrovibrio terrae</name>
    <dbReference type="NCBI Taxonomy" id="2594003"/>
    <lineage>
        <taxon>Bacteria</taxon>
        <taxon>Pseudomonadati</taxon>
        <taxon>Pseudomonadota</taxon>
        <taxon>Alphaproteobacteria</taxon>
        <taxon>Rhodospirillales</taxon>
        <taxon>Rhodospirillaceae</taxon>
        <taxon>Ferrovibrio</taxon>
    </lineage>
</organism>
<dbReference type="RefSeq" id="WP_144068254.1">
    <property type="nucleotide sequence ID" value="NZ_CP041636.1"/>
</dbReference>
<dbReference type="OrthoDB" id="9780765at2"/>
<feature type="active site" description="Nucleophile" evidence="4">
    <location>
        <position position="188"/>
    </location>
</feature>
<evidence type="ECO:0000256" key="4">
    <source>
        <dbReference type="PIRSR" id="PIRSR001112-1"/>
    </source>
</evidence>
<dbReference type="InterPro" id="IPR000639">
    <property type="entry name" value="Epox_hydrolase-like"/>
</dbReference>
<dbReference type="PANTHER" id="PTHR21661">
    <property type="entry name" value="EPOXIDE HYDROLASE 1-RELATED"/>
    <property type="match status" value="1"/>
</dbReference>
<dbReference type="SUPFAM" id="SSF53474">
    <property type="entry name" value="alpha/beta-Hydrolases"/>
    <property type="match status" value="1"/>
</dbReference>
<protein>
    <submittedName>
        <fullName evidence="6">Epoxide hydrolase</fullName>
    </submittedName>
</protein>
<dbReference type="GO" id="GO:0004301">
    <property type="term" value="F:epoxide hydrolase activity"/>
    <property type="evidence" value="ECO:0007669"/>
    <property type="project" value="TreeGrafter"/>
</dbReference>
<sequence length="396" mass="44669">MLRLAPAAEKFSIAIPGAALADLKARLAATRLPPEPTDAAWQYGSNVGYMRGFLQRWRDGFDWRQWETRLNGWLQYRVKLKRPDTAGLQTVHFLIEPGSGDTPRPLLLTHGWPGSVLEFVDVIDRLAHPERFGGRVEDAFTVICPSLPGYGFSMPLERPIGPRAIAKLWRDLMVEVLGFERFLVQAGDWGSIVSSWLGIDFPDHAVALHLNMVPLRPPLTRDMQPPLSNAEKEWMLRTRKRHDAEGGYYAIQSTKPTTLGYGLADSPAGLAGWIVEKLQGFPRAPADHKPVFDLDHMIANVAFYWLTETGVTSTWLYWAARQNGELAMQPGEFLRSPTGFLLPPWDLVPPSPKGWLERGYNVTHRHDLERGGHFVAMEQPEIFVADVQAFFRNLMV</sequence>
<reference evidence="6 7" key="1">
    <citation type="submission" date="2019-07" db="EMBL/GenBank/DDBJ databases">
        <title>Genome sequencing for Ferrovibrio sp. K5.</title>
        <authorList>
            <person name="Park S.-J."/>
        </authorList>
    </citation>
    <scope>NUCLEOTIDE SEQUENCE [LARGE SCALE GENOMIC DNA]</scope>
    <source>
        <strain evidence="6 7">K5</strain>
    </source>
</reference>
<evidence type="ECO:0000256" key="1">
    <source>
        <dbReference type="ARBA" id="ARBA00010088"/>
    </source>
</evidence>
<dbReference type="InterPro" id="IPR029058">
    <property type="entry name" value="AB_hydrolase_fold"/>
</dbReference>
<evidence type="ECO:0000256" key="3">
    <source>
        <dbReference type="ARBA" id="ARBA00022801"/>
    </source>
</evidence>
<evidence type="ECO:0000313" key="7">
    <source>
        <dbReference type="Proteomes" id="UP000317496"/>
    </source>
</evidence>
<evidence type="ECO:0000313" key="6">
    <source>
        <dbReference type="EMBL" id="QDO97273.1"/>
    </source>
</evidence>
<dbReference type="PANTHER" id="PTHR21661:SF35">
    <property type="entry name" value="EPOXIDE HYDROLASE"/>
    <property type="match status" value="1"/>
</dbReference>
<dbReference type="PIRSF" id="PIRSF001112">
    <property type="entry name" value="Epoxide_hydrolase"/>
    <property type="match status" value="1"/>
</dbReference>
<dbReference type="AlphaFoldDB" id="A0A516H0H5"/>
<dbReference type="GO" id="GO:0097176">
    <property type="term" value="P:epoxide metabolic process"/>
    <property type="evidence" value="ECO:0007669"/>
    <property type="project" value="TreeGrafter"/>
</dbReference>